<comment type="caution">
    <text evidence="2">The sequence shown here is derived from an EMBL/GenBank/DDBJ whole genome shotgun (WGS) entry which is preliminary data.</text>
</comment>
<gene>
    <name evidence="2" type="ORF">ACFQDM_10270</name>
</gene>
<dbReference type="GO" id="GO:0016787">
    <property type="term" value="F:hydrolase activity"/>
    <property type="evidence" value="ECO:0007669"/>
    <property type="project" value="UniProtKB-KW"/>
</dbReference>
<dbReference type="RefSeq" id="WP_377378705.1">
    <property type="nucleotide sequence ID" value="NZ_JBHSSW010000012.1"/>
</dbReference>
<sequence>MRTIFIGDVHGMLATLDDLLGRLALQTGDRLVFLGDLIDKGPDPVGVVRRVGELIENPDLNTLFVRGNHEDQHLRYRRNLDMRPKIARQQAERAPVLGHFHREAEDSDWAILNSALPFLKLPELNMLALHGGIPGNMREFPEDASDLESLSARKRDKFNKIWRTRYIDRETGVFLSRGREAADDPFWAEVYDGRFGHVVFGHEVFMQGPARFAHATGIDTGAVHGGALTAMIVNAGRDVSFVSAPGEAYSPNLKED</sequence>
<proteinExistence type="predicted"/>
<dbReference type="PANTHER" id="PTHR42850:SF4">
    <property type="entry name" value="ZINC-DEPENDENT ENDOPOLYPHOSPHATASE"/>
    <property type="match status" value="1"/>
</dbReference>
<evidence type="ECO:0000313" key="2">
    <source>
        <dbReference type="EMBL" id="MFC6198468.1"/>
    </source>
</evidence>
<dbReference type="InterPro" id="IPR004843">
    <property type="entry name" value="Calcineurin-like_PHP"/>
</dbReference>
<dbReference type="Pfam" id="PF00149">
    <property type="entry name" value="Metallophos"/>
    <property type="match status" value="1"/>
</dbReference>
<dbReference type="Proteomes" id="UP001596303">
    <property type="component" value="Unassembled WGS sequence"/>
</dbReference>
<dbReference type="EC" id="3.1.-.-" evidence="2"/>
<keyword evidence="2" id="KW-0378">Hydrolase</keyword>
<feature type="domain" description="Calcineurin-like phosphoesterase" evidence="1">
    <location>
        <begin position="1"/>
        <end position="203"/>
    </location>
</feature>
<dbReference type="InterPro" id="IPR050126">
    <property type="entry name" value="Ap4A_hydrolase"/>
</dbReference>
<evidence type="ECO:0000259" key="1">
    <source>
        <dbReference type="Pfam" id="PF00149"/>
    </source>
</evidence>
<name>A0ABW1SB38_9PROT</name>
<reference evidence="3" key="1">
    <citation type="journal article" date="2019" name="Int. J. Syst. Evol. Microbiol.">
        <title>The Global Catalogue of Microorganisms (GCM) 10K type strain sequencing project: providing services to taxonomists for standard genome sequencing and annotation.</title>
        <authorList>
            <consortium name="The Broad Institute Genomics Platform"/>
            <consortium name="The Broad Institute Genome Sequencing Center for Infectious Disease"/>
            <person name="Wu L."/>
            <person name="Ma J."/>
        </authorList>
    </citation>
    <scope>NUCLEOTIDE SEQUENCE [LARGE SCALE GENOMIC DNA]</scope>
    <source>
        <strain evidence="3">CGMCC-1.15741</strain>
    </source>
</reference>
<evidence type="ECO:0000313" key="3">
    <source>
        <dbReference type="Proteomes" id="UP001596303"/>
    </source>
</evidence>
<protein>
    <submittedName>
        <fullName evidence="2">Metallophosphoesterase family protein</fullName>
        <ecNumber evidence="2">3.1.-.-</ecNumber>
    </submittedName>
</protein>
<dbReference type="Gene3D" id="3.60.21.10">
    <property type="match status" value="1"/>
</dbReference>
<dbReference type="InterPro" id="IPR029052">
    <property type="entry name" value="Metallo-depent_PP-like"/>
</dbReference>
<dbReference type="CDD" id="cd00144">
    <property type="entry name" value="MPP_PPP_family"/>
    <property type="match status" value="1"/>
</dbReference>
<dbReference type="SUPFAM" id="SSF56300">
    <property type="entry name" value="Metallo-dependent phosphatases"/>
    <property type="match status" value="1"/>
</dbReference>
<organism evidence="2 3">
    <name type="scientific">Ponticaulis profundi</name>
    <dbReference type="NCBI Taxonomy" id="2665222"/>
    <lineage>
        <taxon>Bacteria</taxon>
        <taxon>Pseudomonadati</taxon>
        <taxon>Pseudomonadota</taxon>
        <taxon>Alphaproteobacteria</taxon>
        <taxon>Hyphomonadales</taxon>
        <taxon>Hyphomonadaceae</taxon>
        <taxon>Ponticaulis</taxon>
    </lineage>
</organism>
<dbReference type="PANTHER" id="PTHR42850">
    <property type="entry name" value="METALLOPHOSPHOESTERASE"/>
    <property type="match status" value="1"/>
</dbReference>
<dbReference type="EMBL" id="JBHSSW010000012">
    <property type="protein sequence ID" value="MFC6198468.1"/>
    <property type="molecule type" value="Genomic_DNA"/>
</dbReference>
<keyword evidence="3" id="KW-1185">Reference proteome</keyword>
<accession>A0ABW1SB38</accession>